<gene>
    <name evidence="1" type="ORF">DR871_016200</name>
</gene>
<dbReference type="EMBL" id="QNVY02000009">
    <property type="protein sequence ID" value="RYJ50603.1"/>
    <property type="molecule type" value="Genomic_DNA"/>
</dbReference>
<evidence type="ECO:0000313" key="1">
    <source>
        <dbReference type="EMBL" id="RYJ50603.1"/>
    </source>
</evidence>
<dbReference type="Proteomes" id="UP000253235">
    <property type="component" value="Unassembled WGS sequence"/>
</dbReference>
<evidence type="ECO:0000313" key="2">
    <source>
        <dbReference type="Proteomes" id="UP000253235"/>
    </source>
</evidence>
<comment type="caution">
    <text evidence="1">The sequence shown here is derived from an EMBL/GenBank/DDBJ whole genome shotgun (WGS) entry which is preliminary data.</text>
</comment>
<name>A0A482TGU6_9FLAO</name>
<protein>
    <submittedName>
        <fullName evidence="1">Uncharacterized protein</fullName>
    </submittedName>
</protein>
<organism evidence="1 2">
    <name type="scientific">Flavobacterium petrolei</name>
    <dbReference type="NCBI Taxonomy" id="2259594"/>
    <lineage>
        <taxon>Bacteria</taxon>
        <taxon>Pseudomonadati</taxon>
        <taxon>Bacteroidota</taxon>
        <taxon>Flavobacteriia</taxon>
        <taxon>Flavobacteriales</taxon>
        <taxon>Flavobacteriaceae</taxon>
        <taxon>Flavobacterium</taxon>
    </lineage>
</organism>
<accession>A0A482TGU6</accession>
<reference evidence="1 2" key="1">
    <citation type="submission" date="2019-01" db="EMBL/GenBank/DDBJ databases">
        <title>Flavobacterium sp. nov. isolated from arctic soil.</title>
        <authorList>
            <person name="Kim D.-U."/>
        </authorList>
    </citation>
    <scope>NUCLEOTIDE SEQUENCE [LARGE SCALE GENOMIC DNA]</scope>
    <source>
        <strain evidence="1 2">Kopri-42</strain>
    </source>
</reference>
<dbReference type="AlphaFoldDB" id="A0A482TGU6"/>
<keyword evidence="2" id="KW-1185">Reference proteome</keyword>
<proteinExistence type="predicted"/>
<sequence>MTMFSEVENINPVFQEVLNRYYK</sequence>